<evidence type="ECO:0000313" key="2">
    <source>
        <dbReference type="Proteomes" id="UP001243717"/>
    </source>
</evidence>
<reference evidence="1 2" key="1">
    <citation type="submission" date="2023-04" db="EMBL/GenBank/DDBJ databases">
        <title>A novel bacteria isolated from coastal sediment.</title>
        <authorList>
            <person name="Liu X.-J."/>
            <person name="Du Z.-J."/>
        </authorList>
    </citation>
    <scope>NUCLEOTIDE SEQUENCE [LARGE SCALE GENOMIC DNA]</scope>
    <source>
        <strain evidence="1 2">SDUM461004</strain>
    </source>
</reference>
<name>A0ABU1ANR0_9BACT</name>
<evidence type="ECO:0008006" key="3">
    <source>
        <dbReference type="Google" id="ProtNLM"/>
    </source>
</evidence>
<keyword evidence="2" id="KW-1185">Reference proteome</keyword>
<dbReference type="EMBL" id="JARXIC010000090">
    <property type="protein sequence ID" value="MDQ8196434.1"/>
    <property type="molecule type" value="Genomic_DNA"/>
</dbReference>
<comment type="caution">
    <text evidence="1">The sequence shown here is derived from an EMBL/GenBank/DDBJ whole genome shotgun (WGS) entry which is preliminary data.</text>
</comment>
<gene>
    <name evidence="1" type="ORF">QEH59_18540</name>
</gene>
<organism evidence="1 2">
    <name type="scientific">Thalassobacterium sedimentorum</name>
    <dbReference type="NCBI Taxonomy" id="3041258"/>
    <lineage>
        <taxon>Bacteria</taxon>
        <taxon>Pseudomonadati</taxon>
        <taxon>Verrucomicrobiota</taxon>
        <taxon>Opitutia</taxon>
        <taxon>Puniceicoccales</taxon>
        <taxon>Coraliomargaritaceae</taxon>
        <taxon>Thalassobacterium</taxon>
    </lineage>
</organism>
<dbReference type="NCBIfam" id="NF047593">
    <property type="entry name" value="IS66_ISAeme5_TnpA"/>
    <property type="match status" value="1"/>
</dbReference>
<dbReference type="SUPFAM" id="SSF48295">
    <property type="entry name" value="TrpR-like"/>
    <property type="match status" value="1"/>
</dbReference>
<proteinExistence type="predicted"/>
<evidence type="ECO:0000313" key="1">
    <source>
        <dbReference type="EMBL" id="MDQ8196434.1"/>
    </source>
</evidence>
<accession>A0ABU1ANR0</accession>
<dbReference type="RefSeq" id="WP_308986866.1">
    <property type="nucleotide sequence ID" value="NZ_JARXIC010000090.1"/>
</dbReference>
<sequence>MESIETELCVDRSKSDRQGRRIRSAEEWAQILERYDSSGLTQEAFCRCEGIRYGTLVAWLGRRRKHGGDLRGLKPSPRKFHELALSGDGSGPSEHRLEVRLPDGTSVCGSSAADLAQLIRLLRD</sequence>
<dbReference type="InterPro" id="IPR010921">
    <property type="entry name" value="Trp_repressor/repl_initiator"/>
</dbReference>
<protein>
    <recommendedName>
        <fullName evidence="3">Transposase</fullName>
    </recommendedName>
</protein>
<dbReference type="Proteomes" id="UP001243717">
    <property type="component" value="Unassembled WGS sequence"/>
</dbReference>